<dbReference type="PANTHER" id="PTHR31286">
    <property type="entry name" value="GLYCINE-RICH CELL WALL STRUCTURAL PROTEIN 1.8-LIKE"/>
    <property type="match status" value="1"/>
</dbReference>
<reference evidence="4" key="2">
    <citation type="submission" date="2025-08" db="UniProtKB">
        <authorList>
            <consortium name="RefSeq"/>
        </authorList>
    </citation>
    <scope>IDENTIFICATION</scope>
    <source>
        <tissue evidence="4">Leaves</tissue>
    </source>
</reference>
<evidence type="ECO:0000313" key="3">
    <source>
        <dbReference type="Proteomes" id="UP001652660"/>
    </source>
</evidence>
<dbReference type="InterPro" id="IPR025558">
    <property type="entry name" value="DUF4283"/>
</dbReference>
<evidence type="ECO:0000313" key="4">
    <source>
        <dbReference type="RefSeq" id="XP_027072010.1"/>
    </source>
</evidence>
<accession>A0A6P6T1P5</accession>
<feature type="compositionally biased region" description="Polar residues" evidence="1">
    <location>
        <begin position="313"/>
        <end position="330"/>
    </location>
</feature>
<dbReference type="AlphaFoldDB" id="A0A6P6T1P5"/>
<reference evidence="3" key="1">
    <citation type="journal article" date="2025" name="Foods">
        <title>Unveiling the Microbial Signatures of Arabica Coffee Cherries: Insights into Ripeness Specific Diversity, Functional Traits, and Implications for Quality and Safety.</title>
        <authorList>
            <consortium name="RefSeq"/>
            <person name="Tenea G.N."/>
            <person name="Cifuentes V."/>
            <person name="Reyes P."/>
            <person name="Cevallos-Vallejos M."/>
        </authorList>
    </citation>
    <scope>NUCLEOTIDE SEQUENCE [LARGE SCALE GENOMIC DNA]</scope>
</reference>
<gene>
    <name evidence="4" type="primary">LOC113696826</name>
</gene>
<dbReference type="InterPro" id="IPR040256">
    <property type="entry name" value="At4g02000-like"/>
</dbReference>
<dbReference type="Pfam" id="PF14111">
    <property type="entry name" value="DUF4283"/>
    <property type="match status" value="1"/>
</dbReference>
<name>A0A6P6T1P5_COFAR</name>
<protein>
    <recommendedName>
        <fullName evidence="2">DUF4283 domain-containing protein</fullName>
    </recommendedName>
</protein>
<dbReference type="PANTHER" id="PTHR31286:SF179">
    <property type="entry name" value="RNASE H TYPE-1 DOMAIN-CONTAINING PROTEIN"/>
    <property type="match status" value="1"/>
</dbReference>
<evidence type="ECO:0000256" key="1">
    <source>
        <dbReference type="SAM" id="MobiDB-lite"/>
    </source>
</evidence>
<feature type="compositionally biased region" description="Polar residues" evidence="1">
    <location>
        <begin position="269"/>
        <end position="281"/>
    </location>
</feature>
<sequence>MVALHPMGEGHPTPSKRSFADILASSSNPLPSSQFLKPREVYRGEPAVTFTIDEIQSLASPFRFALVGKFSKGRPSMEALRTEFLTIGYKGTFTLGLLDPRHVLIRFEHEEDYHRCWLRRFWSFQGFGMRVLKWTPSFSVDSEPSIVPIWIRLPNLPVHFFAKGPLFSISRLVGEPLRLDASTAAITRPNVARLCVEIDLLKDLPNRVWIVNGSFGFWQKIEYENVPDYCRCCHKLGHTADVCKISNPAPTAASQGSDHHAQVWLPKNPETSHPDMQQPMATNEPRQKPEISLIKNPNLLGCDKMHKQRVVQNQDTTNPAPSEGTPSQVVSHGLSATREPKPPEPATQLQVVIPEANNLASRLLDDCELVTERDLI</sequence>
<keyword evidence="3" id="KW-1185">Reference proteome</keyword>
<dbReference type="Proteomes" id="UP001652660">
    <property type="component" value="Chromosome 6e"/>
</dbReference>
<dbReference type="OrthoDB" id="1740859at2759"/>
<dbReference type="RefSeq" id="XP_027072010.1">
    <property type="nucleotide sequence ID" value="XM_027216209.1"/>
</dbReference>
<proteinExistence type="predicted"/>
<feature type="region of interest" description="Disordered" evidence="1">
    <location>
        <begin position="266"/>
        <end position="287"/>
    </location>
</feature>
<evidence type="ECO:0000259" key="2">
    <source>
        <dbReference type="Pfam" id="PF14111"/>
    </source>
</evidence>
<feature type="region of interest" description="Disordered" evidence="1">
    <location>
        <begin position="313"/>
        <end position="346"/>
    </location>
</feature>
<feature type="domain" description="DUF4283" evidence="2">
    <location>
        <begin position="62"/>
        <end position="141"/>
    </location>
</feature>
<dbReference type="GeneID" id="113696826"/>
<organism evidence="3 4">
    <name type="scientific">Coffea arabica</name>
    <name type="common">Arabian coffee</name>
    <dbReference type="NCBI Taxonomy" id="13443"/>
    <lineage>
        <taxon>Eukaryota</taxon>
        <taxon>Viridiplantae</taxon>
        <taxon>Streptophyta</taxon>
        <taxon>Embryophyta</taxon>
        <taxon>Tracheophyta</taxon>
        <taxon>Spermatophyta</taxon>
        <taxon>Magnoliopsida</taxon>
        <taxon>eudicotyledons</taxon>
        <taxon>Gunneridae</taxon>
        <taxon>Pentapetalae</taxon>
        <taxon>asterids</taxon>
        <taxon>lamiids</taxon>
        <taxon>Gentianales</taxon>
        <taxon>Rubiaceae</taxon>
        <taxon>Ixoroideae</taxon>
        <taxon>Gardenieae complex</taxon>
        <taxon>Bertiereae - Coffeeae clade</taxon>
        <taxon>Coffeeae</taxon>
        <taxon>Coffea</taxon>
    </lineage>
</organism>